<accession>A0AAF5I1U0</accession>
<keyword evidence="4" id="KW-0472">Membrane</keyword>
<dbReference type="AlphaFoldDB" id="A0AAF5I1U0"/>
<evidence type="ECO:0000256" key="3">
    <source>
        <dbReference type="ARBA" id="ARBA00022989"/>
    </source>
</evidence>
<evidence type="ECO:0000313" key="6">
    <source>
        <dbReference type="Proteomes" id="UP000035681"/>
    </source>
</evidence>
<dbReference type="SUPFAM" id="SSF53822">
    <property type="entry name" value="Periplasmic binding protein-like I"/>
    <property type="match status" value="3"/>
</dbReference>
<evidence type="ECO:0000256" key="2">
    <source>
        <dbReference type="ARBA" id="ARBA00022692"/>
    </source>
</evidence>
<dbReference type="InterPro" id="IPR052612">
    <property type="entry name" value="ANP_Clearance_Receptor"/>
</dbReference>
<proteinExistence type="predicted"/>
<dbReference type="GO" id="GO:0038023">
    <property type="term" value="F:signaling receptor activity"/>
    <property type="evidence" value="ECO:0007669"/>
    <property type="project" value="TreeGrafter"/>
</dbReference>
<evidence type="ECO:0000259" key="5">
    <source>
        <dbReference type="Pfam" id="PF01094"/>
    </source>
</evidence>
<dbReference type="GO" id="GO:0017046">
    <property type="term" value="F:peptide hormone binding"/>
    <property type="evidence" value="ECO:0007669"/>
    <property type="project" value="TreeGrafter"/>
</dbReference>
<dbReference type="GO" id="GO:0007165">
    <property type="term" value="P:signal transduction"/>
    <property type="evidence" value="ECO:0007669"/>
    <property type="project" value="TreeGrafter"/>
</dbReference>
<reference evidence="7" key="1">
    <citation type="submission" date="2024-02" db="UniProtKB">
        <authorList>
            <consortium name="WormBaseParasite"/>
        </authorList>
    </citation>
    <scope>IDENTIFICATION</scope>
</reference>
<keyword evidence="2" id="KW-0812">Transmembrane</keyword>
<evidence type="ECO:0000313" key="7">
    <source>
        <dbReference type="WBParaSite" id="TCONS_00010051.p1"/>
    </source>
</evidence>
<dbReference type="WBParaSite" id="TCONS_00010051.p1">
    <property type="protein sequence ID" value="TCONS_00010051.p1"/>
    <property type="gene ID" value="XLOC_007745"/>
</dbReference>
<protein>
    <submittedName>
        <fullName evidence="7">Guanylate cyclase</fullName>
    </submittedName>
</protein>
<dbReference type="InterPro" id="IPR001828">
    <property type="entry name" value="ANF_lig-bd_rcpt"/>
</dbReference>
<dbReference type="Gene3D" id="3.40.50.2300">
    <property type="match status" value="3"/>
</dbReference>
<feature type="domain" description="Receptor ligand binding region" evidence="5">
    <location>
        <begin position="247"/>
        <end position="372"/>
    </location>
</feature>
<dbReference type="Pfam" id="PF01094">
    <property type="entry name" value="ANF_receptor"/>
    <property type="match status" value="1"/>
</dbReference>
<dbReference type="InterPro" id="IPR028082">
    <property type="entry name" value="Peripla_BP_I"/>
</dbReference>
<organism evidence="6 7">
    <name type="scientific">Strongyloides stercoralis</name>
    <name type="common">Threadworm</name>
    <dbReference type="NCBI Taxonomy" id="6248"/>
    <lineage>
        <taxon>Eukaryota</taxon>
        <taxon>Metazoa</taxon>
        <taxon>Ecdysozoa</taxon>
        <taxon>Nematoda</taxon>
        <taxon>Chromadorea</taxon>
        <taxon>Rhabditida</taxon>
        <taxon>Tylenchina</taxon>
        <taxon>Panagrolaimomorpha</taxon>
        <taxon>Strongyloidoidea</taxon>
        <taxon>Strongyloididae</taxon>
        <taxon>Strongyloides</taxon>
    </lineage>
</organism>
<name>A0AAF5I1U0_STRER</name>
<dbReference type="GO" id="GO:0016020">
    <property type="term" value="C:membrane"/>
    <property type="evidence" value="ECO:0007669"/>
    <property type="project" value="UniProtKB-SubCell"/>
</dbReference>
<keyword evidence="3" id="KW-1133">Transmembrane helix</keyword>
<dbReference type="PANTHER" id="PTHR44755">
    <property type="entry name" value="NATRIURETIC PEPTIDE RECEPTOR 3-RELATED"/>
    <property type="match status" value="1"/>
</dbReference>
<dbReference type="Proteomes" id="UP000035681">
    <property type="component" value="Unplaced"/>
</dbReference>
<sequence>MINDNSIDYIKKIDYETLFPLRGALFLPKAFKNSNKNLLATVESVMPILDIAILDAHKKYLSKWTKKRYWMKVKAFPISECEDQKTAAWSALKAIEWATIKNLHVSFGPSCDYALATINRILSFYEVPMFSNAGFTEFFHDKTLSYLTRIGIIMEKIEKLIGDLSQMYNWKKLQLHYQKNFWHTELLENSFCKIIMNDIYGRYSGKMNVQYSILTKSNYRDYLKANVGVEYGKEEMNPFNLDLLSVRPVVEEAIEDIQNKIFPNRKIQLIPFFNDTKCSDAIGPNYAVELYKQDKLDCIIGYAFVYSLATISRLSTQWKNGIPIISPIGLTSNLDNKTEYKYLTRITGSYKGVGSATSKIMKTINITNVLFLLHEPRLVRTQDIPYSECFHIIGSLIYELVNNNDFIKKQDSYDVIDETLHNITVYKEKLKKLSVKGNVLPSKESEFDHFRLTINKALPVIDIAIDDAVEQGYVPKGFLNVTTHDSRYWQDISLAERYAVQGVVQAYTENRLDVIFGFADFYSLATVAKVSPSLGDGVPVLTTAGMISQLGSKKIYPYLIRMQGSITQMADSVYQLVAYQDTTTRTIENMQTSAIRNRTIPSISTNLGYKNLFFIYNDKKRAVNKKLYLHKDGSGDSGETEISSYCYFSLYAIKSYFTSKNQHFKDVWKMSAPSLAFDEDNNVSQSDLKNWLKLGSTYANGMF</sequence>
<keyword evidence="6" id="KW-1185">Reference proteome</keyword>
<dbReference type="PANTHER" id="PTHR44755:SF10">
    <property type="entry name" value="RECEPTOR LIGAND BINDING REGION DOMAIN-CONTAINING PROTEIN"/>
    <property type="match status" value="1"/>
</dbReference>
<comment type="subcellular location">
    <subcellularLocation>
        <location evidence="1">Membrane</location>
    </subcellularLocation>
</comment>
<evidence type="ECO:0000256" key="4">
    <source>
        <dbReference type="ARBA" id="ARBA00023136"/>
    </source>
</evidence>
<evidence type="ECO:0000256" key="1">
    <source>
        <dbReference type="ARBA" id="ARBA00004370"/>
    </source>
</evidence>